<feature type="compositionally biased region" description="Basic and acidic residues" evidence="1">
    <location>
        <begin position="251"/>
        <end position="271"/>
    </location>
</feature>
<dbReference type="AlphaFoldDB" id="A0A8J3SHF3"/>
<accession>A0A8J3SHF3</accession>
<proteinExistence type="predicted"/>
<feature type="compositionally biased region" description="Acidic residues" evidence="1">
    <location>
        <begin position="76"/>
        <end position="88"/>
    </location>
</feature>
<dbReference type="Proteomes" id="UP000619788">
    <property type="component" value="Unassembled WGS sequence"/>
</dbReference>
<evidence type="ECO:0000256" key="1">
    <source>
        <dbReference type="SAM" id="MobiDB-lite"/>
    </source>
</evidence>
<feature type="compositionally biased region" description="Basic and acidic residues" evidence="1">
    <location>
        <begin position="224"/>
        <end position="244"/>
    </location>
</feature>
<feature type="compositionally biased region" description="Low complexity" evidence="1">
    <location>
        <begin position="51"/>
        <end position="68"/>
    </location>
</feature>
<name>A0A8J3SHF3_9ACTN</name>
<reference evidence="2 3" key="1">
    <citation type="submission" date="2021-01" db="EMBL/GenBank/DDBJ databases">
        <title>Whole genome shotgun sequence of Planobispora siamensis NBRC 107568.</title>
        <authorList>
            <person name="Komaki H."/>
            <person name="Tamura T."/>
        </authorList>
    </citation>
    <scope>NUCLEOTIDE SEQUENCE [LARGE SCALE GENOMIC DNA]</scope>
    <source>
        <strain evidence="2 3">NBRC 107568</strain>
    </source>
</reference>
<protein>
    <submittedName>
        <fullName evidence="2">Uncharacterized protein</fullName>
    </submittedName>
</protein>
<feature type="region of interest" description="Disordered" evidence="1">
    <location>
        <begin position="1"/>
        <end position="116"/>
    </location>
</feature>
<feature type="region of interest" description="Disordered" evidence="1">
    <location>
        <begin position="214"/>
        <end position="312"/>
    </location>
</feature>
<sequence>MGTLRPAVPPRDGQNPPEMRVTPTPGPGESSAPPRDRHPDDDPAPPDQRPGESSAPPAPGPEETSAESPAPPAESSEPEQTEAPDPGEDSPTAPAPSDDGSVHDDPSLPVFRNPELLKRAREALGLDRNMRYTDAEGVWDLDIAPPGTPACRDYTTAELRQFRSSRGGAASSEGGIPRDSCQWPAFIRWLLAEPAPGEISNWTKFTGLPERELELVVTDPPRPGTDRPRVRDNRPKLDADRPDTIENPPVQDDRTDTVGEPPVRETDRPDTAESPPAQDEVPTTPDGQWPGPGEGPPGPDEGRPDTGGYTGP</sequence>
<keyword evidence="3" id="KW-1185">Reference proteome</keyword>
<dbReference type="EMBL" id="BOOJ01000030">
    <property type="protein sequence ID" value="GIH93060.1"/>
    <property type="molecule type" value="Genomic_DNA"/>
</dbReference>
<evidence type="ECO:0000313" key="2">
    <source>
        <dbReference type="EMBL" id="GIH93060.1"/>
    </source>
</evidence>
<gene>
    <name evidence="2" type="ORF">Psi01_36900</name>
</gene>
<organism evidence="2 3">
    <name type="scientific">Planobispora siamensis</name>
    <dbReference type="NCBI Taxonomy" id="936338"/>
    <lineage>
        <taxon>Bacteria</taxon>
        <taxon>Bacillati</taxon>
        <taxon>Actinomycetota</taxon>
        <taxon>Actinomycetes</taxon>
        <taxon>Streptosporangiales</taxon>
        <taxon>Streptosporangiaceae</taxon>
        <taxon>Planobispora</taxon>
    </lineage>
</organism>
<evidence type="ECO:0000313" key="3">
    <source>
        <dbReference type="Proteomes" id="UP000619788"/>
    </source>
</evidence>
<comment type="caution">
    <text evidence="2">The sequence shown here is derived from an EMBL/GenBank/DDBJ whole genome shotgun (WGS) entry which is preliminary data.</text>
</comment>